<dbReference type="STRING" id="1229780.BN381_180038"/>
<proteinExistence type="predicted"/>
<dbReference type="eggNOG" id="ENOG5034BX6">
    <property type="taxonomic scope" value="Bacteria"/>
</dbReference>
<evidence type="ECO:0000313" key="2">
    <source>
        <dbReference type="EMBL" id="CCM63161.1"/>
    </source>
</evidence>
<feature type="transmembrane region" description="Helical" evidence="1">
    <location>
        <begin position="245"/>
        <end position="265"/>
    </location>
</feature>
<keyword evidence="1" id="KW-0472">Membrane</keyword>
<gene>
    <name evidence="2" type="ORF">BN381_180038</name>
</gene>
<feature type="transmembrane region" description="Helical" evidence="1">
    <location>
        <begin position="50"/>
        <end position="72"/>
    </location>
</feature>
<sequence length="266" mass="27508">MNCRLDLLQFDIAAAAGWYSAIAGLLAGFALLAILLPLDHEAVQDEDRSIADSIVVFTCAFFALLVLSFNYAGLSGRPSDGAAAGAAAHEQFLFGAVFGLASLLLLFGLRAVIKSYGANAVVFAAARDSMQVVTALLGPILALSLQFSNALDLERVRLEQSADTTASCGPGGIPSGVWINLSISVISILAVLILAVFRRRLHQNVGAPALVAKGVLVVGVAVTVWTSFAVPLLPGSYIAGAVFEHVALLAFGVATVVVSAAAWSAR</sequence>
<organism evidence="2 3">
    <name type="scientific">Candidatus Neomicrothrix parvicella RN1</name>
    <dbReference type="NCBI Taxonomy" id="1229780"/>
    <lineage>
        <taxon>Bacteria</taxon>
        <taxon>Bacillati</taxon>
        <taxon>Actinomycetota</taxon>
        <taxon>Acidimicrobiia</taxon>
        <taxon>Acidimicrobiales</taxon>
        <taxon>Microthrixaceae</taxon>
        <taxon>Candidatus Neomicrothrix</taxon>
    </lineage>
</organism>
<dbReference type="EMBL" id="CANL01000010">
    <property type="protein sequence ID" value="CCM63161.1"/>
    <property type="molecule type" value="Genomic_DNA"/>
</dbReference>
<reference evidence="2 3" key="1">
    <citation type="journal article" date="2013" name="ISME J.">
        <title>Metabolic model for the filamentous 'Candidatus Microthrix parvicella' based on genomic and metagenomic analyses.</title>
        <authorList>
            <person name="Jon McIlroy S."/>
            <person name="Kristiansen R."/>
            <person name="Albertsen M."/>
            <person name="Michael Karst S."/>
            <person name="Rossetti S."/>
            <person name="Lund Nielsen J."/>
            <person name="Tandoi V."/>
            <person name="James Seviour R."/>
            <person name="Nielsen P.H."/>
        </authorList>
    </citation>
    <scope>NUCLEOTIDE SEQUENCE [LARGE SCALE GENOMIC DNA]</scope>
    <source>
        <strain evidence="2 3">RN1</strain>
    </source>
</reference>
<feature type="transmembrane region" description="Helical" evidence="1">
    <location>
        <begin position="209"/>
        <end position="233"/>
    </location>
</feature>
<feature type="transmembrane region" description="Helical" evidence="1">
    <location>
        <begin position="132"/>
        <end position="151"/>
    </location>
</feature>
<keyword evidence="1" id="KW-1133">Transmembrane helix</keyword>
<dbReference type="HOGENOM" id="CLU_1044640_0_0_11"/>
<protein>
    <submittedName>
        <fullName evidence="2">Uncharacterized protein</fullName>
    </submittedName>
</protein>
<feature type="transmembrane region" description="Helical" evidence="1">
    <location>
        <begin position="92"/>
        <end position="112"/>
    </location>
</feature>
<name>R4Z1L2_9ACTN</name>
<evidence type="ECO:0000313" key="3">
    <source>
        <dbReference type="Proteomes" id="UP000018291"/>
    </source>
</evidence>
<dbReference type="AlphaFoldDB" id="R4Z1L2"/>
<comment type="caution">
    <text evidence="2">The sequence shown here is derived from an EMBL/GenBank/DDBJ whole genome shotgun (WGS) entry which is preliminary data.</text>
</comment>
<feature type="transmembrane region" description="Helical" evidence="1">
    <location>
        <begin position="177"/>
        <end position="197"/>
    </location>
</feature>
<keyword evidence="1" id="KW-0812">Transmembrane</keyword>
<dbReference type="Proteomes" id="UP000018291">
    <property type="component" value="Unassembled WGS sequence"/>
</dbReference>
<accession>R4Z1L2</accession>
<feature type="transmembrane region" description="Helical" evidence="1">
    <location>
        <begin position="12"/>
        <end position="38"/>
    </location>
</feature>
<keyword evidence="3" id="KW-1185">Reference proteome</keyword>
<evidence type="ECO:0000256" key="1">
    <source>
        <dbReference type="SAM" id="Phobius"/>
    </source>
</evidence>